<dbReference type="InterPro" id="IPR030191">
    <property type="entry name" value="CodB"/>
</dbReference>
<dbReference type="NCBIfam" id="TIGR02358">
    <property type="entry name" value="thia_cytX"/>
    <property type="match status" value="1"/>
</dbReference>
<dbReference type="InterPro" id="IPR001248">
    <property type="entry name" value="Pur-cyt_permease"/>
</dbReference>
<evidence type="ECO:0000313" key="7">
    <source>
        <dbReference type="EMBL" id="HIZ12547.1"/>
    </source>
</evidence>
<dbReference type="Pfam" id="PF02133">
    <property type="entry name" value="Transp_cyt_pur"/>
    <property type="match status" value="1"/>
</dbReference>
<evidence type="ECO:0000313" key="8">
    <source>
        <dbReference type="Proteomes" id="UP000824017"/>
    </source>
</evidence>
<keyword evidence="3 6" id="KW-0812">Transmembrane</keyword>
<evidence type="ECO:0000256" key="5">
    <source>
        <dbReference type="ARBA" id="ARBA00023136"/>
    </source>
</evidence>
<dbReference type="InterPro" id="IPR012732">
    <property type="entry name" value="Thia_CytX"/>
</dbReference>
<comment type="caution">
    <text evidence="7">The sequence shown here is derived from an EMBL/GenBank/DDBJ whole genome shotgun (WGS) entry which is preliminary data.</text>
</comment>
<gene>
    <name evidence="7" type="primary">cytX</name>
    <name evidence="7" type="ORF">H9817_01275</name>
</gene>
<evidence type="ECO:0000256" key="4">
    <source>
        <dbReference type="ARBA" id="ARBA00022989"/>
    </source>
</evidence>
<feature type="transmembrane region" description="Helical" evidence="6">
    <location>
        <begin position="12"/>
        <end position="33"/>
    </location>
</feature>
<dbReference type="GO" id="GO:0005886">
    <property type="term" value="C:plasma membrane"/>
    <property type="evidence" value="ECO:0007669"/>
    <property type="project" value="TreeGrafter"/>
</dbReference>
<comment type="similarity">
    <text evidence="2">Belongs to the purine-cytosine permease (2.A.39) family.</text>
</comment>
<dbReference type="EMBL" id="DXCD01000035">
    <property type="protein sequence ID" value="HIZ12547.1"/>
    <property type="molecule type" value="Genomic_DNA"/>
</dbReference>
<feature type="transmembrane region" description="Helical" evidence="6">
    <location>
        <begin position="287"/>
        <end position="304"/>
    </location>
</feature>
<feature type="transmembrane region" description="Helical" evidence="6">
    <location>
        <begin position="81"/>
        <end position="101"/>
    </location>
</feature>
<sequence length="391" mass="41605">MEKKRISVFENSLIWFGAGVSIAEILTGTYLAPLGFQKGLAAILIGHVIGCCMMFFAGLIGGKMRKSAMETVKVSFGQKGGLLFAVLNVLQLVGWTAIMIYDGALAANSTFNTGAWVWCIVIGALIVLWIAVGVTNLGKINTIAMAALFVLTILLCRVIFFGDSGAAADLSSEAMSFGAAVELSVAMPLSWLPVISDYTREAEKPVKATAASVIVYGLVSCWMYVIGMGAAIYTGESDIAVIMVKAGLGIAALLIVIFSTVTTTFLDAYSAGVSSESVFQKLKAGHVGIVVTVIGTVAAILFPMDDITDFLYLIGSVFAPMIAVQIADVFILKKEKSAGDFDWKNLVIWLIGFVIYRWLMTVDIPVGNTLPDMAVVIVLCLIADAVFGKKK</sequence>
<dbReference type="Proteomes" id="UP000824017">
    <property type="component" value="Unassembled WGS sequence"/>
</dbReference>
<feature type="transmembrane region" description="Helical" evidence="6">
    <location>
        <begin position="143"/>
        <end position="162"/>
    </location>
</feature>
<organism evidence="7 8">
    <name type="scientific">Candidatus Mediterraneibacter stercorigallinarum</name>
    <dbReference type="NCBI Taxonomy" id="2838686"/>
    <lineage>
        <taxon>Bacteria</taxon>
        <taxon>Bacillati</taxon>
        <taxon>Bacillota</taxon>
        <taxon>Clostridia</taxon>
        <taxon>Lachnospirales</taxon>
        <taxon>Lachnospiraceae</taxon>
        <taxon>Mediterraneibacter</taxon>
    </lineage>
</organism>
<evidence type="ECO:0000256" key="2">
    <source>
        <dbReference type="ARBA" id="ARBA00008974"/>
    </source>
</evidence>
<reference evidence="7" key="2">
    <citation type="submission" date="2021-04" db="EMBL/GenBank/DDBJ databases">
        <authorList>
            <person name="Gilroy R."/>
        </authorList>
    </citation>
    <scope>NUCLEOTIDE SEQUENCE</scope>
    <source>
        <strain evidence="7">ChiGjej1B1-13045</strain>
    </source>
</reference>
<keyword evidence="4 6" id="KW-1133">Transmembrane helix</keyword>
<feature type="transmembrane region" description="Helical" evidence="6">
    <location>
        <begin position="239"/>
        <end position="266"/>
    </location>
</feature>
<feature type="transmembrane region" description="Helical" evidence="6">
    <location>
        <begin position="174"/>
        <end position="192"/>
    </location>
</feature>
<evidence type="ECO:0000256" key="3">
    <source>
        <dbReference type="ARBA" id="ARBA00022692"/>
    </source>
</evidence>
<protein>
    <submittedName>
        <fullName evidence="7">Hydroxymethylpyrimidine transporter CytX</fullName>
    </submittedName>
</protein>
<comment type="subcellular location">
    <subcellularLocation>
        <location evidence="1">Membrane</location>
        <topology evidence="1">Multi-pass membrane protein</topology>
    </subcellularLocation>
</comment>
<dbReference type="GO" id="GO:0015209">
    <property type="term" value="F:cytosine transmembrane transporter activity"/>
    <property type="evidence" value="ECO:0007669"/>
    <property type="project" value="InterPro"/>
</dbReference>
<keyword evidence="5 6" id="KW-0472">Membrane</keyword>
<dbReference type="Gene3D" id="1.10.4160.10">
    <property type="entry name" value="Hydantoin permease"/>
    <property type="match status" value="1"/>
</dbReference>
<dbReference type="PANTHER" id="PTHR30569:SF0">
    <property type="entry name" value="CYTOSINE PERMEASE"/>
    <property type="match status" value="1"/>
</dbReference>
<feature type="transmembrane region" description="Helical" evidence="6">
    <location>
        <begin position="366"/>
        <end position="387"/>
    </location>
</feature>
<feature type="transmembrane region" description="Helical" evidence="6">
    <location>
        <begin position="39"/>
        <end position="60"/>
    </location>
</feature>
<feature type="transmembrane region" description="Helical" evidence="6">
    <location>
        <begin position="343"/>
        <end position="360"/>
    </location>
</feature>
<name>A0A9D2D8U3_9FIRM</name>
<accession>A0A9D2D8U3</accession>
<feature type="transmembrane region" description="Helical" evidence="6">
    <location>
        <begin position="213"/>
        <end position="233"/>
    </location>
</feature>
<feature type="transmembrane region" description="Helical" evidence="6">
    <location>
        <begin position="310"/>
        <end position="331"/>
    </location>
</feature>
<evidence type="ECO:0000256" key="1">
    <source>
        <dbReference type="ARBA" id="ARBA00004141"/>
    </source>
</evidence>
<reference evidence="7" key="1">
    <citation type="journal article" date="2021" name="PeerJ">
        <title>Extensive microbial diversity within the chicken gut microbiome revealed by metagenomics and culture.</title>
        <authorList>
            <person name="Gilroy R."/>
            <person name="Ravi A."/>
            <person name="Getino M."/>
            <person name="Pursley I."/>
            <person name="Horton D.L."/>
            <person name="Alikhan N.F."/>
            <person name="Baker D."/>
            <person name="Gharbi K."/>
            <person name="Hall N."/>
            <person name="Watson M."/>
            <person name="Adriaenssens E.M."/>
            <person name="Foster-Nyarko E."/>
            <person name="Jarju S."/>
            <person name="Secka A."/>
            <person name="Antonio M."/>
            <person name="Oren A."/>
            <person name="Chaudhuri R.R."/>
            <person name="La Ragione R."/>
            <person name="Hildebrand F."/>
            <person name="Pallen M.J."/>
        </authorList>
    </citation>
    <scope>NUCLEOTIDE SEQUENCE</scope>
    <source>
        <strain evidence="7">ChiGjej1B1-13045</strain>
    </source>
</reference>
<feature type="transmembrane region" description="Helical" evidence="6">
    <location>
        <begin position="113"/>
        <end position="131"/>
    </location>
</feature>
<evidence type="ECO:0000256" key="6">
    <source>
        <dbReference type="SAM" id="Phobius"/>
    </source>
</evidence>
<dbReference type="PANTHER" id="PTHR30569">
    <property type="entry name" value="CYTOSINE TRANSPORTER CODB"/>
    <property type="match status" value="1"/>
</dbReference>
<proteinExistence type="inferred from homology"/>
<dbReference type="AlphaFoldDB" id="A0A9D2D8U3"/>